<dbReference type="RefSeq" id="WP_289842887.1">
    <property type="nucleotide sequence ID" value="NZ_CATKSH010000012.1"/>
</dbReference>
<dbReference type="InterPro" id="IPR013149">
    <property type="entry name" value="ADH-like_C"/>
</dbReference>
<dbReference type="SUPFAM" id="SSF51735">
    <property type="entry name" value="NAD(P)-binding Rossmann-fold domains"/>
    <property type="match status" value="1"/>
</dbReference>
<dbReference type="Gene3D" id="3.40.50.720">
    <property type="entry name" value="NAD(P)-binding Rossmann-like Domain"/>
    <property type="match status" value="1"/>
</dbReference>
<dbReference type="NCBIfam" id="TIGR02817">
    <property type="entry name" value="adh_fam_1"/>
    <property type="match status" value="1"/>
</dbReference>
<keyword evidence="3" id="KW-0479">Metal-binding</keyword>
<comment type="caution">
    <text evidence="5">The sequence shown here is derived from an EMBL/GenBank/DDBJ whole genome shotgun (WGS) entry which is preliminary data.</text>
</comment>
<keyword evidence="3" id="KW-0862">Zinc</keyword>
<keyword evidence="6" id="KW-1185">Reference proteome</keyword>
<protein>
    <recommendedName>
        <fullName evidence="3">Zinc-type alcohol dehydrogenase-like protein</fullName>
    </recommendedName>
</protein>
<reference evidence="5" key="1">
    <citation type="submission" date="2023-03" db="EMBL/GenBank/DDBJ databases">
        <authorList>
            <person name="Cleenwerck I."/>
        </authorList>
    </citation>
    <scope>NUCLEOTIDE SEQUENCE</scope>
    <source>
        <strain evidence="5">LMG 32879</strain>
    </source>
</reference>
<evidence type="ECO:0000313" key="5">
    <source>
        <dbReference type="EMBL" id="CAI9121216.1"/>
    </source>
</evidence>
<dbReference type="CDD" id="cd08252">
    <property type="entry name" value="AL_MDR"/>
    <property type="match status" value="1"/>
</dbReference>
<evidence type="ECO:0000256" key="2">
    <source>
        <dbReference type="ARBA" id="ARBA00022857"/>
    </source>
</evidence>
<dbReference type="SMART" id="SM00829">
    <property type="entry name" value="PKS_ER"/>
    <property type="match status" value="1"/>
</dbReference>
<sequence>MKAVGYETIGDSHVLADVELPKPVPRARDLLVKVEAISINPVDTKVRRRTAAFEGERYRILGWDVAGTVEAVGADVTLFQPGDAVFYAGAINRQGANAEFHCVDERLAGHKPRTLDWGAAAALPLTSVTAWEMLFDRMRVPTNRPDALLVIGGAGGVGSVMIQIARQMTGLTVIATASRPETEAWVRRMGAHHVINHRQDMKAQLAALGYPTVPYIASLTGSDAHHAFLGEAIAPQGHISLIDDPTSFDILPFKTKSVTLSWELMYTRSLFETPDMIRQHEILDAVSRLVDAGILQTTETQRVTGIHAATLRGLHDLSESGTTIGKAVAVGF</sequence>
<keyword evidence="3" id="KW-0560">Oxidoreductase</keyword>
<dbReference type="Pfam" id="PF00107">
    <property type="entry name" value="ADH_zinc_N"/>
    <property type="match status" value="1"/>
</dbReference>
<feature type="domain" description="Enoyl reductase (ER)" evidence="4">
    <location>
        <begin position="10"/>
        <end position="329"/>
    </location>
</feature>
<name>A0AA35UH48_9PROT</name>
<dbReference type="InterPro" id="IPR036291">
    <property type="entry name" value="NAD(P)-bd_dom_sf"/>
</dbReference>
<accession>A0AA35UH48</accession>
<dbReference type="GO" id="GO:0008270">
    <property type="term" value="F:zinc ion binding"/>
    <property type="evidence" value="ECO:0007669"/>
    <property type="project" value="InterPro"/>
</dbReference>
<dbReference type="InterPro" id="IPR011032">
    <property type="entry name" value="GroES-like_sf"/>
</dbReference>
<dbReference type="EMBL" id="CATKSH010000012">
    <property type="protein sequence ID" value="CAI9121216.1"/>
    <property type="molecule type" value="Genomic_DNA"/>
</dbReference>
<proteinExistence type="inferred from homology"/>
<keyword evidence="2" id="KW-0521">NADP</keyword>
<organism evidence="5 6">
    <name type="scientific">Brytella acorum</name>
    <dbReference type="NCBI Taxonomy" id="2959299"/>
    <lineage>
        <taxon>Bacteria</taxon>
        <taxon>Pseudomonadati</taxon>
        <taxon>Pseudomonadota</taxon>
        <taxon>Alphaproteobacteria</taxon>
        <taxon>Acetobacterales</taxon>
        <taxon>Acetobacteraceae</taxon>
        <taxon>Brytella</taxon>
    </lineage>
</organism>
<dbReference type="InterPro" id="IPR051603">
    <property type="entry name" value="Zinc-ADH_QOR/CCCR"/>
</dbReference>
<dbReference type="InterPro" id="IPR014182">
    <property type="entry name" value="ADH_Zn_typ-1"/>
</dbReference>
<evidence type="ECO:0000259" key="4">
    <source>
        <dbReference type="SMART" id="SM00829"/>
    </source>
</evidence>
<dbReference type="Pfam" id="PF08240">
    <property type="entry name" value="ADH_N"/>
    <property type="match status" value="1"/>
</dbReference>
<dbReference type="Gene3D" id="3.90.180.10">
    <property type="entry name" value="Medium-chain alcohol dehydrogenases, catalytic domain"/>
    <property type="match status" value="1"/>
</dbReference>
<evidence type="ECO:0000256" key="1">
    <source>
        <dbReference type="ARBA" id="ARBA00010371"/>
    </source>
</evidence>
<evidence type="ECO:0000313" key="6">
    <source>
        <dbReference type="Proteomes" id="UP001176960"/>
    </source>
</evidence>
<comment type="similarity">
    <text evidence="1 3">Belongs to the zinc-containing alcohol dehydrogenase family. Quinone oxidoreductase subfamily.</text>
</comment>
<dbReference type="InterPro" id="IPR013154">
    <property type="entry name" value="ADH-like_N"/>
</dbReference>
<evidence type="ECO:0000256" key="3">
    <source>
        <dbReference type="RuleBase" id="RU364000"/>
    </source>
</evidence>
<dbReference type="PANTHER" id="PTHR44154:SF1">
    <property type="entry name" value="QUINONE OXIDOREDUCTASE"/>
    <property type="match status" value="1"/>
</dbReference>
<dbReference type="Proteomes" id="UP001176960">
    <property type="component" value="Unassembled WGS sequence"/>
</dbReference>
<dbReference type="GO" id="GO:0016491">
    <property type="term" value="F:oxidoreductase activity"/>
    <property type="evidence" value="ECO:0007669"/>
    <property type="project" value="UniProtKB-KW"/>
</dbReference>
<dbReference type="SUPFAM" id="SSF50129">
    <property type="entry name" value="GroES-like"/>
    <property type="match status" value="1"/>
</dbReference>
<gene>
    <name evidence="5" type="ORF">LMG32879_002063</name>
</gene>
<dbReference type="AlphaFoldDB" id="A0AA35UH48"/>
<dbReference type="InterPro" id="IPR020843">
    <property type="entry name" value="ER"/>
</dbReference>
<dbReference type="PANTHER" id="PTHR44154">
    <property type="entry name" value="QUINONE OXIDOREDUCTASE"/>
    <property type="match status" value="1"/>
</dbReference>